<dbReference type="AlphaFoldDB" id="A0A1F4Y460"/>
<feature type="transmembrane region" description="Helical" evidence="10">
    <location>
        <begin position="92"/>
        <end position="112"/>
    </location>
</feature>
<evidence type="ECO:0000256" key="3">
    <source>
        <dbReference type="ARBA" id="ARBA00022475"/>
    </source>
</evidence>
<name>A0A1F4Y460_9BACT</name>
<accession>A0A1F4Y460</accession>
<feature type="transmembrane region" description="Helical" evidence="10">
    <location>
        <begin position="194"/>
        <end position="220"/>
    </location>
</feature>
<evidence type="ECO:0000256" key="5">
    <source>
        <dbReference type="ARBA" id="ARBA00022927"/>
    </source>
</evidence>
<dbReference type="GO" id="GO:0051205">
    <property type="term" value="P:protein insertion into membrane"/>
    <property type="evidence" value="ECO:0007669"/>
    <property type="project" value="TreeGrafter"/>
</dbReference>
<dbReference type="Pfam" id="PF02096">
    <property type="entry name" value="60KD_IMP"/>
    <property type="match status" value="1"/>
</dbReference>
<dbReference type="NCBIfam" id="TIGR03592">
    <property type="entry name" value="yidC_oxa1_cterm"/>
    <property type="match status" value="1"/>
</dbReference>
<evidence type="ECO:0000256" key="6">
    <source>
        <dbReference type="ARBA" id="ARBA00022989"/>
    </source>
</evidence>
<evidence type="ECO:0000256" key="9">
    <source>
        <dbReference type="RuleBase" id="RU003945"/>
    </source>
</evidence>
<evidence type="ECO:0000259" key="11">
    <source>
        <dbReference type="Pfam" id="PF02096"/>
    </source>
</evidence>
<dbReference type="InterPro" id="IPR047196">
    <property type="entry name" value="YidC_ALB_C"/>
</dbReference>
<protein>
    <recommendedName>
        <fullName evidence="11">Membrane insertase YidC/Oxa/ALB C-terminal domain-containing protein</fullName>
    </recommendedName>
</protein>
<evidence type="ECO:0000256" key="7">
    <source>
        <dbReference type="ARBA" id="ARBA00023136"/>
    </source>
</evidence>
<gene>
    <name evidence="12" type="ORF">A2419_03180</name>
</gene>
<keyword evidence="6 10" id="KW-1133">Transmembrane helix</keyword>
<dbReference type="Proteomes" id="UP000176568">
    <property type="component" value="Unassembled WGS sequence"/>
</dbReference>
<dbReference type="GO" id="GO:0015031">
    <property type="term" value="P:protein transport"/>
    <property type="evidence" value="ECO:0007669"/>
    <property type="project" value="UniProtKB-KW"/>
</dbReference>
<dbReference type="EMBL" id="MEXB01000004">
    <property type="protein sequence ID" value="OGC88739.1"/>
    <property type="molecule type" value="Genomic_DNA"/>
</dbReference>
<dbReference type="GO" id="GO:0032977">
    <property type="term" value="F:membrane insertase activity"/>
    <property type="evidence" value="ECO:0007669"/>
    <property type="project" value="InterPro"/>
</dbReference>
<comment type="subcellular location">
    <subcellularLocation>
        <location evidence="1">Cell membrane</location>
        <topology evidence="1">Multi-pass membrane protein</topology>
    </subcellularLocation>
    <subcellularLocation>
        <location evidence="9">Membrane</location>
        <topology evidence="9">Multi-pass membrane protein</topology>
    </subcellularLocation>
</comment>
<evidence type="ECO:0000256" key="8">
    <source>
        <dbReference type="ARBA" id="ARBA00023186"/>
    </source>
</evidence>
<evidence type="ECO:0000256" key="1">
    <source>
        <dbReference type="ARBA" id="ARBA00004651"/>
    </source>
</evidence>
<evidence type="ECO:0000313" key="13">
    <source>
        <dbReference type="Proteomes" id="UP000176568"/>
    </source>
</evidence>
<keyword evidence="7 10" id="KW-0472">Membrane</keyword>
<dbReference type="InterPro" id="IPR001708">
    <property type="entry name" value="YidC/ALB3/OXA1/COX18"/>
</dbReference>
<keyword evidence="2" id="KW-0813">Transport</keyword>
<dbReference type="GO" id="GO:0005886">
    <property type="term" value="C:plasma membrane"/>
    <property type="evidence" value="ECO:0007669"/>
    <property type="project" value="UniProtKB-SubCell"/>
</dbReference>
<dbReference type="PANTHER" id="PTHR12428:SF65">
    <property type="entry name" value="CYTOCHROME C OXIDASE ASSEMBLY PROTEIN COX18, MITOCHONDRIAL"/>
    <property type="match status" value="1"/>
</dbReference>
<evidence type="ECO:0000256" key="10">
    <source>
        <dbReference type="SAM" id="Phobius"/>
    </source>
</evidence>
<dbReference type="CDD" id="cd20070">
    <property type="entry name" value="5TM_YidC_Alb3"/>
    <property type="match status" value="1"/>
</dbReference>
<comment type="caution">
    <text evidence="12">The sequence shown here is derived from an EMBL/GenBank/DDBJ whole genome shotgun (WGS) entry which is preliminary data.</text>
</comment>
<proteinExistence type="inferred from homology"/>
<keyword evidence="5" id="KW-0653">Protein transport</keyword>
<dbReference type="STRING" id="1797247.A2419_03180"/>
<sequence length="242" mass="27124">MFHTLLIDPFYNTFIFLIGIMPAGDVGLAIIAVTLIIRIIFYPLFASNIRTQMGMQALQGELDEINTKHKDDAQKRGELTMALFRKHKVRPISAFLSLLVQIPVFIALYYAFFNEGLNPIATDLLYSFVHVPSVISTNFFGLVDLLATHNFVIAILVAVLQYAVVLYSFARMDTPKSSAKQTDKERMMGMQRKIMLYFLPALMGVVSYSVPAAVGVYFIAGSVISLAQEWLIQRQMLAEKAA</sequence>
<keyword evidence="4 9" id="KW-0812">Transmembrane</keyword>
<organism evidence="12 13">
    <name type="scientific">Candidatus Adlerbacteria bacterium RIFOXYC1_FULL_48_26</name>
    <dbReference type="NCBI Taxonomy" id="1797247"/>
    <lineage>
        <taxon>Bacteria</taxon>
        <taxon>Candidatus Adleribacteriota</taxon>
    </lineage>
</organism>
<evidence type="ECO:0000256" key="2">
    <source>
        <dbReference type="ARBA" id="ARBA00022448"/>
    </source>
</evidence>
<keyword evidence="3" id="KW-1003">Cell membrane</keyword>
<keyword evidence="8" id="KW-0143">Chaperone</keyword>
<evidence type="ECO:0000256" key="4">
    <source>
        <dbReference type="ARBA" id="ARBA00022692"/>
    </source>
</evidence>
<feature type="transmembrane region" description="Helical" evidence="10">
    <location>
        <begin position="14"/>
        <end position="45"/>
    </location>
</feature>
<dbReference type="InterPro" id="IPR028055">
    <property type="entry name" value="YidC/Oxa/ALB_C"/>
</dbReference>
<feature type="domain" description="Membrane insertase YidC/Oxa/ALB C-terminal" evidence="11">
    <location>
        <begin position="27"/>
        <end position="234"/>
    </location>
</feature>
<reference evidence="12 13" key="1">
    <citation type="journal article" date="2016" name="Nat. Commun.">
        <title>Thousands of microbial genomes shed light on interconnected biogeochemical processes in an aquifer system.</title>
        <authorList>
            <person name="Anantharaman K."/>
            <person name="Brown C.T."/>
            <person name="Hug L.A."/>
            <person name="Sharon I."/>
            <person name="Castelle C.J."/>
            <person name="Probst A.J."/>
            <person name="Thomas B.C."/>
            <person name="Singh A."/>
            <person name="Wilkins M.J."/>
            <person name="Karaoz U."/>
            <person name="Brodie E.L."/>
            <person name="Williams K.H."/>
            <person name="Hubbard S.S."/>
            <person name="Banfield J.F."/>
        </authorList>
    </citation>
    <scope>NUCLEOTIDE SEQUENCE [LARGE SCALE GENOMIC DNA]</scope>
</reference>
<comment type="similarity">
    <text evidence="9">Belongs to the OXA1/ALB3/YidC family.</text>
</comment>
<evidence type="ECO:0000313" key="12">
    <source>
        <dbReference type="EMBL" id="OGC88739.1"/>
    </source>
</evidence>
<dbReference type="PANTHER" id="PTHR12428">
    <property type="entry name" value="OXA1"/>
    <property type="match status" value="1"/>
</dbReference>
<feature type="transmembrane region" description="Helical" evidence="10">
    <location>
        <begin position="151"/>
        <end position="170"/>
    </location>
</feature>